<dbReference type="Proteomes" id="UP000676325">
    <property type="component" value="Unassembled WGS sequence"/>
</dbReference>
<comment type="caution">
    <text evidence="8">The sequence shown here is derived from an EMBL/GenBank/DDBJ whole genome shotgun (WGS) entry which is preliminary data.</text>
</comment>
<feature type="DNA-binding region" description="OmpR/PhoB-type" evidence="5">
    <location>
        <begin position="1"/>
        <end position="99"/>
    </location>
</feature>
<organism evidence="8 9">
    <name type="scientific">Actinospica acidithermotolerans</name>
    <dbReference type="NCBI Taxonomy" id="2828514"/>
    <lineage>
        <taxon>Bacteria</taxon>
        <taxon>Bacillati</taxon>
        <taxon>Actinomycetota</taxon>
        <taxon>Actinomycetes</taxon>
        <taxon>Catenulisporales</taxon>
        <taxon>Actinospicaceae</taxon>
        <taxon>Actinospica</taxon>
    </lineage>
</organism>
<dbReference type="InterPro" id="IPR005158">
    <property type="entry name" value="BTAD"/>
</dbReference>
<keyword evidence="3 5" id="KW-0238">DNA-binding</keyword>
<dbReference type="EMBL" id="JAGSOH010000040">
    <property type="protein sequence ID" value="MBR7827733.1"/>
    <property type="molecule type" value="Genomic_DNA"/>
</dbReference>
<dbReference type="GO" id="GO:0006355">
    <property type="term" value="P:regulation of DNA-templated transcription"/>
    <property type="evidence" value="ECO:0007669"/>
    <property type="project" value="InterPro"/>
</dbReference>
<dbReference type="GO" id="GO:0003677">
    <property type="term" value="F:DNA binding"/>
    <property type="evidence" value="ECO:0007669"/>
    <property type="project" value="UniProtKB-UniRule"/>
</dbReference>
<keyword evidence="9" id="KW-1185">Reference proteome</keyword>
<feature type="transmembrane region" description="Helical" evidence="6">
    <location>
        <begin position="838"/>
        <end position="859"/>
    </location>
</feature>
<dbReference type="InterPro" id="IPR036388">
    <property type="entry name" value="WH-like_DNA-bd_sf"/>
</dbReference>
<protein>
    <submittedName>
        <fullName evidence="8">Winged helix-turn-helix domain-containing protein</fullName>
    </submittedName>
</protein>
<dbReference type="Gene3D" id="1.25.40.10">
    <property type="entry name" value="Tetratricopeptide repeat domain"/>
    <property type="match status" value="1"/>
</dbReference>
<feature type="domain" description="OmpR/PhoB-type" evidence="7">
    <location>
        <begin position="1"/>
        <end position="99"/>
    </location>
</feature>
<sequence>MVMVDMRFGLLGPLTVQLEAECAPVRIEQRMPEILLAALLLNAGKTVPTVKLTTALWGYDPPPSAASSLYNHVGRLRRLLGVDGAARIRNASVGYVIDVGSEEMDIAEFAALCAEGGRMRESADWPAASEKYAAALSLWRGEPAEGVSGLEEWQARVQELREMRLQALDARIDCDLRLGRHRQTTAELQALALEYPLHESFHKQLMLALYRGGRQTDALNAFQRLRQSLSHELGIDPSAAVQRLYQAMLNADPALDAFGGDPVAVDAVPVVDGAEAVESAEVVEVADSPAGAPEQEGLEGLEVRRTMVAGIPVLFGPALPGARQRAGITFRVGMADEPLARAGITHLIEHLALHGLGPGDVHHNGVTSATVTHFLMQGSADEAVEFIHSVCKSLHDLPFERLETEKSILDTEASHRGLGWTRHLAASRYGAGGYGIPGFGELGLPALTPDDLRAWVSKYFTRENAVLWFSGDEVPAGLDPQLPAGRRMPLPLPSSVLPTTPAYISGGPQGVVGLSAVVRRGPAANLFTELLERELFKRLRHEGGLSYAISADYAARDAEYAEIHATADALPAMQEKLIRALINLLAELREGDVDPEALEAVRSRALEAHQAPNAAVEALPGLAADLLLGRPHTREADLLDEFRATTAHDVHNAAAEALGSALLILPGRSLDADAAGYAAVSSGSAVTAIGDTYRAHDDPSAQLVVGASAVSLHRNGAFATVQYAECVAMQAWPDGARRLWSRDGSQIAIEPGLFDAPPGFLAPLDASIPPERVIRQPPRDPRQIPMRMPGTPGMPGVFGMPGVPGMPSTPGTPGAAQWRDQRPTQTVAAKTVQVLVRIAFWTFLVATILFTAISIIVTFDTDPADDVTIGVIVFIWLFNLGVCVLPTYLLGRRVQRYKEA</sequence>
<dbReference type="InterPro" id="IPR011249">
    <property type="entry name" value="Metalloenz_LuxS/M16"/>
</dbReference>
<evidence type="ECO:0000256" key="5">
    <source>
        <dbReference type="PROSITE-ProRule" id="PRU01091"/>
    </source>
</evidence>
<gene>
    <name evidence="8" type="ORF">KDK95_15545</name>
</gene>
<proteinExistence type="inferred from homology"/>
<evidence type="ECO:0000259" key="7">
    <source>
        <dbReference type="PROSITE" id="PS51755"/>
    </source>
</evidence>
<evidence type="ECO:0000256" key="6">
    <source>
        <dbReference type="SAM" id="Phobius"/>
    </source>
</evidence>
<evidence type="ECO:0000256" key="4">
    <source>
        <dbReference type="ARBA" id="ARBA00023163"/>
    </source>
</evidence>
<evidence type="ECO:0000256" key="1">
    <source>
        <dbReference type="ARBA" id="ARBA00005820"/>
    </source>
</evidence>
<dbReference type="PANTHER" id="PTHR35807:SF1">
    <property type="entry name" value="TRANSCRIPTIONAL REGULATOR REDD"/>
    <property type="match status" value="1"/>
</dbReference>
<feature type="transmembrane region" description="Helical" evidence="6">
    <location>
        <begin position="871"/>
        <end position="891"/>
    </location>
</feature>
<dbReference type="SUPFAM" id="SSF48452">
    <property type="entry name" value="TPR-like"/>
    <property type="match status" value="1"/>
</dbReference>
<dbReference type="PROSITE" id="PS51755">
    <property type="entry name" value="OMPR_PHOB"/>
    <property type="match status" value="1"/>
</dbReference>
<accession>A0A941EC49</accession>
<dbReference type="InterPro" id="IPR001867">
    <property type="entry name" value="OmpR/PhoB-type_DNA-bd"/>
</dbReference>
<dbReference type="SUPFAM" id="SSF46894">
    <property type="entry name" value="C-terminal effector domain of the bipartite response regulators"/>
    <property type="match status" value="1"/>
</dbReference>
<reference evidence="8" key="1">
    <citation type="submission" date="2021-04" db="EMBL/GenBank/DDBJ databases">
        <title>Genome based classification of Actinospica acidithermotolerans sp. nov., an actinobacterium isolated from an Indonesian hot spring.</title>
        <authorList>
            <person name="Kusuma A.B."/>
            <person name="Putra K.E."/>
            <person name="Nafisah S."/>
            <person name="Loh J."/>
            <person name="Nouioui I."/>
            <person name="Goodfellow M."/>
        </authorList>
    </citation>
    <scope>NUCLEOTIDE SEQUENCE</scope>
    <source>
        <strain evidence="8">MGRD01-02</strain>
    </source>
</reference>
<keyword evidence="6" id="KW-1133">Transmembrane helix</keyword>
<keyword evidence="6" id="KW-0812">Transmembrane</keyword>
<dbReference type="Gene3D" id="3.30.830.10">
    <property type="entry name" value="Metalloenzyme, LuxS/M16 peptidase-like"/>
    <property type="match status" value="2"/>
</dbReference>
<dbReference type="CDD" id="cd15831">
    <property type="entry name" value="BTAD"/>
    <property type="match status" value="1"/>
</dbReference>
<dbReference type="Pfam" id="PF00486">
    <property type="entry name" value="Trans_reg_C"/>
    <property type="match status" value="1"/>
</dbReference>
<evidence type="ECO:0000313" key="8">
    <source>
        <dbReference type="EMBL" id="MBR7827733.1"/>
    </source>
</evidence>
<evidence type="ECO:0000256" key="3">
    <source>
        <dbReference type="ARBA" id="ARBA00023125"/>
    </source>
</evidence>
<dbReference type="InterPro" id="IPR051677">
    <property type="entry name" value="AfsR-DnrI-RedD_regulator"/>
</dbReference>
<dbReference type="InterPro" id="IPR007863">
    <property type="entry name" value="Peptidase_M16_C"/>
</dbReference>
<name>A0A941EC49_9ACTN</name>
<dbReference type="InterPro" id="IPR016032">
    <property type="entry name" value="Sig_transdc_resp-reg_C-effctor"/>
</dbReference>
<dbReference type="Gene3D" id="1.10.10.10">
    <property type="entry name" value="Winged helix-like DNA-binding domain superfamily/Winged helix DNA-binding domain"/>
    <property type="match status" value="1"/>
</dbReference>
<dbReference type="GO" id="GO:0046872">
    <property type="term" value="F:metal ion binding"/>
    <property type="evidence" value="ECO:0007669"/>
    <property type="project" value="InterPro"/>
</dbReference>
<keyword evidence="2" id="KW-0805">Transcription regulation</keyword>
<dbReference type="PANTHER" id="PTHR35807">
    <property type="entry name" value="TRANSCRIPTIONAL REGULATOR REDD-RELATED"/>
    <property type="match status" value="1"/>
</dbReference>
<evidence type="ECO:0000313" key="9">
    <source>
        <dbReference type="Proteomes" id="UP000676325"/>
    </source>
</evidence>
<dbReference type="InterPro" id="IPR011990">
    <property type="entry name" value="TPR-like_helical_dom_sf"/>
</dbReference>
<dbReference type="SUPFAM" id="SSF63411">
    <property type="entry name" value="LuxS/MPP-like metallohydrolase"/>
    <property type="match status" value="2"/>
</dbReference>
<dbReference type="SMART" id="SM01043">
    <property type="entry name" value="BTAD"/>
    <property type="match status" value="1"/>
</dbReference>
<dbReference type="GO" id="GO:0000160">
    <property type="term" value="P:phosphorelay signal transduction system"/>
    <property type="evidence" value="ECO:0007669"/>
    <property type="project" value="InterPro"/>
</dbReference>
<dbReference type="Pfam" id="PF03704">
    <property type="entry name" value="BTAD"/>
    <property type="match status" value="1"/>
</dbReference>
<dbReference type="AlphaFoldDB" id="A0A941EC49"/>
<keyword evidence="4" id="KW-0804">Transcription</keyword>
<dbReference type="SMART" id="SM00862">
    <property type="entry name" value="Trans_reg_C"/>
    <property type="match status" value="1"/>
</dbReference>
<evidence type="ECO:0000256" key="2">
    <source>
        <dbReference type="ARBA" id="ARBA00023015"/>
    </source>
</evidence>
<dbReference type="Pfam" id="PF05193">
    <property type="entry name" value="Peptidase_M16_C"/>
    <property type="match status" value="1"/>
</dbReference>
<keyword evidence="6" id="KW-0472">Membrane</keyword>
<comment type="similarity">
    <text evidence="1">Belongs to the AfsR/DnrI/RedD regulatory family.</text>
</comment>